<protein>
    <submittedName>
        <fullName evidence="2">Sec1 family domain-containing protein 1</fullName>
    </submittedName>
</protein>
<dbReference type="Gene3D" id="3.90.830.10">
    <property type="entry name" value="Syntaxin Binding Protein 1, Chain A, domain 2"/>
    <property type="match status" value="1"/>
</dbReference>
<dbReference type="InterPro" id="IPR043127">
    <property type="entry name" value="Sec-1-like_dom3a"/>
</dbReference>
<dbReference type="AlphaFoldDB" id="A0A0L0DSI9"/>
<dbReference type="SUPFAM" id="SSF56815">
    <property type="entry name" value="Sec1/munc18-like (SM) proteins"/>
    <property type="match status" value="1"/>
</dbReference>
<dbReference type="Gene3D" id="1.25.40.60">
    <property type="match status" value="1"/>
</dbReference>
<dbReference type="InterPro" id="IPR001619">
    <property type="entry name" value="Sec1-like"/>
</dbReference>
<dbReference type="Proteomes" id="UP000054408">
    <property type="component" value="Unassembled WGS sequence"/>
</dbReference>
<proteinExistence type="inferred from homology"/>
<comment type="similarity">
    <text evidence="1">Belongs to the STXBP/unc-18/SEC1 family.</text>
</comment>
<reference evidence="2 3" key="1">
    <citation type="submission" date="2010-05" db="EMBL/GenBank/DDBJ databases">
        <title>The Genome Sequence of Thecamonas trahens ATCC 50062.</title>
        <authorList>
            <consortium name="The Broad Institute Genome Sequencing Platform"/>
            <person name="Russ C."/>
            <person name="Cuomo C."/>
            <person name="Shea T."/>
            <person name="Young S.K."/>
            <person name="Zeng Q."/>
            <person name="Koehrsen M."/>
            <person name="Haas B."/>
            <person name="Borodovsky M."/>
            <person name="Guigo R."/>
            <person name="Alvarado L."/>
            <person name="Berlin A."/>
            <person name="Bochicchio J."/>
            <person name="Borenstein D."/>
            <person name="Chapman S."/>
            <person name="Chen Z."/>
            <person name="Freedman E."/>
            <person name="Gellesch M."/>
            <person name="Goldberg J."/>
            <person name="Griggs A."/>
            <person name="Gujja S."/>
            <person name="Heilman E."/>
            <person name="Heiman D."/>
            <person name="Hepburn T."/>
            <person name="Howarth C."/>
            <person name="Jen D."/>
            <person name="Larson L."/>
            <person name="Mehta T."/>
            <person name="Park D."/>
            <person name="Pearson M."/>
            <person name="Roberts A."/>
            <person name="Saif S."/>
            <person name="Shenoy N."/>
            <person name="Sisk P."/>
            <person name="Stolte C."/>
            <person name="Sykes S."/>
            <person name="Thomson T."/>
            <person name="Walk T."/>
            <person name="White J."/>
            <person name="Yandava C."/>
            <person name="Burger G."/>
            <person name="Gray M.W."/>
            <person name="Holland P.W.H."/>
            <person name="King N."/>
            <person name="Lang F.B.F."/>
            <person name="Roger A.J."/>
            <person name="Ruiz-Trillo I."/>
            <person name="Lander E."/>
            <person name="Nusbaum C."/>
        </authorList>
    </citation>
    <scope>NUCLEOTIDE SEQUENCE [LARGE SCALE GENOMIC DNA]</scope>
    <source>
        <strain evidence="2 3">ATCC 50062</strain>
    </source>
</reference>
<evidence type="ECO:0000313" key="2">
    <source>
        <dbReference type="EMBL" id="KNC54418.1"/>
    </source>
</evidence>
<dbReference type="InterPro" id="IPR036045">
    <property type="entry name" value="Sec1-like_sf"/>
</dbReference>
<dbReference type="InterPro" id="IPR027482">
    <property type="entry name" value="Sec1-like_dom2"/>
</dbReference>
<dbReference type="OMA" id="VNDLRAW"/>
<evidence type="ECO:0000313" key="3">
    <source>
        <dbReference type="Proteomes" id="UP000054408"/>
    </source>
</evidence>
<dbReference type="PIRSF" id="PIRSF005715">
    <property type="entry name" value="VPS45_Sec1"/>
    <property type="match status" value="1"/>
</dbReference>
<name>A0A0L0DSI9_THETB</name>
<dbReference type="Pfam" id="PF00995">
    <property type="entry name" value="Sec1"/>
    <property type="match status" value="1"/>
</dbReference>
<accession>A0A0L0DSI9</accession>
<sequence length="611" mass="65576">MLDSGSTSDKIQSSAPLQWKVLIYDSFCKDVLAPLVKVGHLRDKGVTLYLDLHGQREAIPDVVAVYFVKPTHDNLKRIVADGRAGLYDALQLHFVTPIAPAALDSLAADAVAAGCVPLIEAVYDQYCAFVALEDSLFTLYHSDSYRRLNAAGVADSEIEAYVDSVVDGLFAVCATLSAIPIIRAPANGPAAMVAQRLDARIRDARMAGLALFEQVTVTESAILGSFERPLLVLTDRTVDMAVMLQHSWTYQTLVDDTLEYSLNRVRLTPPGGSGPTSYELDPAADEFWGEHAATPFPQIGDLVEDMVAKYAAVMDRVKSLKAQAAGDAGPSDGTALVGETRDLAANLNDHSRTKQLIDVHTSLATALLSEIEDRALDTFFFAEESILQGEKTDIASLEEILLTKGTLADKLRLFLIWFWATPKVKIEDETRLSDALTGLGVDIAALKHLKQMKSFMRMSPAARASASASASSTKLSWGQLLKSGKTLLKMTGVENWLPSDNHLPLTRLVAALLDGPKAGSSAAAKDAANYLLLDPKSSARAAAAGSAPTSFSHAIVFVVGGGNYIEYQNLSEYAKKVSSSPGRSLTVTYGTTQLIGAEAFCDQLTFLGQQG</sequence>
<dbReference type="Gene3D" id="3.40.50.1910">
    <property type="match status" value="1"/>
</dbReference>
<dbReference type="GO" id="GO:0016192">
    <property type="term" value="P:vesicle-mediated transport"/>
    <property type="evidence" value="ECO:0007669"/>
    <property type="project" value="InterPro"/>
</dbReference>
<organism evidence="2 3">
    <name type="scientific">Thecamonas trahens ATCC 50062</name>
    <dbReference type="NCBI Taxonomy" id="461836"/>
    <lineage>
        <taxon>Eukaryota</taxon>
        <taxon>Apusozoa</taxon>
        <taxon>Apusomonadida</taxon>
        <taxon>Apusomonadidae</taxon>
        <taxon>Thecamonas</taxon>
    </lineage>
</organism>
<keyword evidence="3" id="KW-1185">Reference proteome</keyword>
<dbReference type="PANTHER" id="PTHR11679">
    <property type="entry name" value="VESICLE PROTEIN SORTING-ASSOCIATED"/>
    <property type="match status" value="1"/>
</dbReference>
<evidence type="ECO:0000256" key="1">
    <source>
        <dbReference type="ARBA" id="ARBA00009884"/>
    </source>
</evidence>
<dbReference type="Gene3D" id="3.40.50.2060">
    <property type="match status" value="1"/>
</dbReference>
<dbReference type="STRING" id="461836.A0A0L0DSI9"/>
<dbReference type="OrthoDB" id="10251230at2759"/>
<dbReference type="GeneID" id="25568441"/>
<dbReference type="RefSeq" id="XP_013753714.1">
    <property type="nucleotide sequence ID" value="XM_013898260.1"/>
</dbReference>
<dbReference type="eggNOG" id="KOG1301">
    <property type="taxonomic scope" value="Eukaryota"/>
</dbReference>
<gene>
    <name evidence="2" type="ORF">AMSG_10148</name>
</gene>
<dbReference type="InterPro" id="IPR043154">
    <property type="entry name" value="Sec-1-like_dom1"/>
</dbReference>
<dbReference type="EMBL" id="GL349489">
    <property type="protein sequence ID" value="KNC54418.1"/>
    <property type="molecule type" value="Genomic_DNA"/>
</dbReference>